<organism evidence="1 2">
    <name type="scientific">Cyanidium caldarium</name>
    <name type="common">Red alga</name>
    <dbReference type="NCBI Taxonomy" id="2771"/>
    <lineage>
        <taxon>Eukaryota</taxon>
        <taxon>Rhodophyta</taxon>
        <taxon>Bangiophyceae</taxon>
        <taxon>Cyanidiales</taxon>
        <taxon>Cyanidiaceae</taxon>
        <taxon>Cyanidium</taxon>
    </lineage>
</organism>
<comment type="caution">
    <text evidence="1">The sequence shown here is derived from an EMBL/GenBank/DDBJ whole genome shotgun (WGS) entry which is preliminary data.</text>
</comment>
<dbReference type="PANTHER" id="PTHR14614">
    <property type="entry name" value="HEPATOCELLULAR CARCINOMA-ASSOCIATED ANTIGEN"/>
    <property type="match status" value="1"/>
</dbReference>
<evidence type="ECO:0000313" key="1">
    <source>
        <dbReference type="EMBL" id="KAK4534207.1"/>
    </source>
</evidence>
<evidence type="ECO:0000313" key="2">
    <source>
        <dbReference type="Proteomes" id="UP001301350"/>
    </source>
</evidence>
<dbReference type="Pfam" id="PF10294">
    <property type="entry name" value="Methyltransf_16"/>
    <property type="match status" value="1"/>
</dbReference>
<dbReference type="AlphaFoldDB" id="A0AAV9IPC8"/>
<name>A0AAV9IPC8_CYACA</name>
<dbReference type="InterPro" id="IPR029063">
    <property type="entry name" value="SAM-dependent_MTases_sf"/>
</dbReference>
<protein>
    <submittedName>
        <fullName evidence="1">Uncharacterized protein</fullName>
    </submittedName>
</protein>
<proteinExistence type="predicted"/>
<gene>
    <name evidence="1" type="ORF">CDCA_CDCA01G0232</name>
</gene>
<reference evidence="1 2" key="1">
    <citation type="submission" date="2022-07" db="EMBL/GenBank/DDBJ databases">
        <title>Genome-wide signatures of adaptation to extreme environments.</title>
        <authorList>
            <person name="Cho C.H."/>
            <person name="Yoon H.S."/>
        </authorList>
    </citation>
    <scope>NUCLEOTIDE SEQUENCE [LARGE SCALE GENOMIC DNA]</scope>
    <source>
        <strain evidence="1 2">DBV 063 E5</strain>
    </source>
</reference>
<dbReference type="InterPro" id="IPR019410">
    <property type="entry name" value="Methyltransf_16"/>
</dbReference>
<dbReference type="EMBL" id="JANCYW010000001">
    <property type="protein sequence ID" value="KAK4534207.1"/>
    <property type="molecule type" value="Genomic_DNA"/>
</dbReference>
<dbReference type="Gene3D" id="3.40.50.150">
    <property type="entry name" value="Vaccinia Virus protein VP39"/>
    <property type="match status" value="1"/>
</dbReference>
<dbReference type="Proteomes" id="UP001301350">
    <property type="component" value="Unassembled WGS sequence"/>
</dbReference>
<keyword evidence="2" id="KW-1185">Reference proteome</keyword>
<sequence>MDEVWRRSWRGWRERFHDDFLFQAKLPGAHAPVVKLRLKQAPAGALRDNCGRSCRDCVRRRQHRCSIDNSRASAEHEVQRCDPWRTGTTLWDAGLVLAHWLLREPQLVHGKRCLELGAGVGLVSCVVCLLQPETVVATDLEAVVPLLANNLAAASRAARELTGDAAHSPTCGREGAVVPLQWGCPKDAQRVLAEHGPFDVILGADLVYNSEAVEPLAATLCALTERAAADSGPLILFAQDTHIPEAVGAFYSNIRNYFLAEPVEPTRLDASVSSEAIEVFIFRRRRSSSAVSAAVTSSFMT</sequence>
<accession>A0AAV9IPC8</accession>
<dbReference type="SUPFAM" id="SSF53335">
    <property type="entry name" value="S-adenosyl-L-methionine-dependent methyltransferases"/>
    <property type="match status" value="1"/>
</dbReference>